<keyword evidence="1" id="KW-0472">Membrane</keyword>
<keyword evidence="1" id="KW-0812">Transmembrane</keyword>
<feature type="transmembrane region" description="Helical" evidence="1">
    <location>
        <begin position="104"/>
        <end position="127"/>
    </location>
</feature>
<accession>A0A6H2GXA4</accession>
<sequence length="173" mass="19691">MSASAASREARPSTRRSGRRVTNPWAYCASLGFWAGLFWGTIRWLLYTFKFTTVLPAFLVDPFFRRSFLVTGWGHALGIASFIAFSIFAAYLYKLLLGRFRGPWAGLVYGLLWWTLLFLAFGPLVGMTDPVTRIGWNTIFTEISLSIVWGLFIGYSIAFEFTDEASREPRKED</sequence>
<name>A0A6H2GXA4_9BACL</name>
<dbReference type="KEGG" id="palr:HGI30_09560"/>
<evidence type="ECO:0008006" key="4">
    <source>
        <dbReference type="Google" id="ProtNLM"/>
    </source>
</evidence>
<evidence type="ECO:0000313" key="2">
    <source>
        <dbReference type="EMBL" id="QJC51768.1"/>
    </source>
</evidence>
<organism evidence="2 3">
    <name type="scientific">Paenibacillus albicereus</name>
    <dbReference type="NCBI Taxonomy" id="2726185"/>
    <lineage>
        <taxon>Bacteria</taxon>
        <taxon>Bacillati</taxon>
        <taxon>Bacillota</taxon>
        <taxon>Bacilli</taxon>
        <taxon>Bacillales</taxon>
        <taxon>Paenibacillaceae</taxon>
        <taxon>Paenibacillus</taxon>
    </lineage>
</organism>
<feature type="transmembrane region" description="Helical" evidence="1">
    <location>
        <begin position="67"/>
        <end position="92"/>
    </location>
</feature>
<keyword evidence="1" id="KW-1133">Transmembrane helix</keyword>
<feature type="transmembrane region" description="Helical" evidence="1">
    <location>
        <begin position="139"/>
        <end position="161"/>
    </location>
</feature>
<dbReference type="EMBL" id="CP051428">
    <property type="protein sequence ID" value="QJC51768.1"/>
    <property type="molecule type" value="Genomic_DNA"/>
</dbReference>
<gene>
    <name evidence="2" type="ORF">HGI30_09560</name>
</gene>
<dbReference type="AlphaFoldDB" id="A0A6H2GXA4"/>
<evidence type="ECO:0000313" key="3">
    <source>
        <dbReference type="Proteomes" id="UP000502136"/>
    </source>
</evidence>
<dbReference type="RefSeq" id="WP_168907352.1">
    <property type="nucleotide sequence ID" value="NZ_CP051428.1"/>
</dbReference>
<protein>
    <recommendedName>
        <fullName evidence="4">DUF1440 domain-containing protein</fullName>
    </recommendedName>
</protein>
<feature type="transmembrane region" description="Helical" evidence="1">
    <location>
        <begin position="25"/>
        <end position="47"/>
    </location>
</feature>
<dbReference type="InterPro" id="IPR024563">
    <property type="entry name" value="YqhR"/>
</dbReference>
<dbReference type="Proteomes" id="UP000502136">
    <property type="component" value="Chromosome"/>
</dbReference>
<proteinExistence type="predicted"/>
<evidence type="ECO:0000256" key="1">
    <source>
        <dbReference type="SAM" id="Phobius"/>
    </source>
</evidence>
<reference evidence="2 3" key="1">
    <citation type="submission" date="2020-04" db="EMBL/GenBank/DDBJ databases">
        <title>Novel Paenibacillus strain UniB2 isolated from commercial digestive syrup.</title>
        <authorList>
            <person name="Thorat V."/>
            <person name="Kirdat K."/>
            <person name="Tiwarekar B."/>
            <person name="Yadav A."/>
        </authorList>
    </citation>
    <scope>NUCLEOTIDE SEQUENCE [LARGE SCALE GENOMIC DNA]</scope>
    <source>
        <strain evidence="2 3">UniB2</strain>
    </source>
</reference>
<dbReference type="Pfam" id="PF11085">
    <property type="entry name" value="YqhR"/>
    <property type="match status" value="1"/>
</dbReference>
<keyword evidence="3" id="KW-1185">Reference proteome</keyword>